<protein>
    <submittedName>
        <fullName evidence="11">Sulfonate ABC transporter permease</fullName>
    </submittedName>
</protein>
<keyword evidence="6 9" id="KW-1133">Transmembrane helix</keyword>
<evidence type="ECO:0000256" key="6">
    <source>
        <dbReference type="ARBA" id="ARBA00022989"/>
    </source>
</evidence>
<feature type="transmembrane region" description="Helical" evidence="9">
    <location>
        <begin position="9"/>
        <end position="29"/>
    </location>
</feature>
<organism evidence="11 12">
    <name type="scientific">Staphylococcus delphini</name>
    <dbReference type="NCBI Taxonomy" id="53344"/>
    <lineage>
        <taxon>Bacteria</taxon>
        <taxon>Bacillati</taxon>
        <taxon>Bacillota</taxon>
        <taxon>Bacilli</taxon>
        <taxon>Bacillales</taxon>
        <taxon>Staphylococcaceae</taxon>
        <taxon>Staphylococcus</taxon>
        <taxon>Staphylococcus intermedius group</taxon>
    </lineage>
</organism>
<dbReference type="EMBL" id="MWUU01000007">
    <property type="protein sequence ID" value="PCF55302.1"/>
    <property type="molecule type" value="Genomic_DNA"/>
</dbReference>
<dbReference type="FunFam" id="1.10.3720.10:FF:000003">
    <property type="entry name" value="Aliphatic sulfonate ABC transporter permease"/>
    <property type="match status" value="1"/>
</dbReference>
<feature type="domain" description="ABC transmembrane type-1" evidence="10">
    <location>
        <begin position="60"/>
        <end position="244"/>
    </location>
</feature>
<feature type="transmembrane region" description="Helical" evidence="9">
    <location>
        <begin position="64"/>
        <end position="85"/>
    </location>
</feature>
<evidence type="ECO:0000256" key="4">
    <source>
        <dbReference type="ARBA" id="ARBA00022596"/>
    </source>
</evidence>
<dbReference type="AlphaFoldDB" id="A0A2A4GY38"/>
<dbReference type="SUPFAM" id="SSF161098">
    <property type="entry name" value="MetI-like"/>
    <property type="match status" value="1"/>
</dbReference>
<keyword evidence="7" id="KW-0406">Ion transport</keyword>
<comment type="caution">
    <text evidence="11">The sequence shown here is derived from an EMBL/GenBank/DDBJ whole genome shotgun (WGS) entry which is preliminary data.</text>
</comment>
<dbReference type="Pfam" id="PF00528">
    <property type="entry name" value="BPD_transp_1"/>
    <property type="match status" value="1"/>
</dbReference>
<evidence type="ECO:0000256" key="5">
    <source>
        <dbReference type="ARBA" id="ARBA00022692"/>
    </source>
</evidence>
<evidence type="ECO:0000256" key="9">
    <source>
        <dbReference type="RuleBase" id="RU363032"/>
    </source>
</evidence>
<reference evidence="11 12" key="1">
    <citation type="journal article" date="2017" name="PLoS ONE">
        <title>Development of a real-time PCR for detection of Staphylococcus pseudintermedius using a novel automated comparison of whole-genome sequences.</title>
        <authorList>
            <person name="Verstappen K.M."/>
            <person name="Huijbregts L."/>
            <person name="Spaninks M."/>
            <person name="Wagenaar J.A."/>
            <person name="Fluit A.C."/>
            <person name="Duim B."/>
        </authorList>
    </citation>
    <scope>NUCLEOTIDE SEQUENCE [LARGE SCALE GENOMIC DNA]</scope>
    <source>
        <strain evidence="11 12">215070706401-1</strain>
    </source>
</reference>
<dbReference type="PROSITE" id="PS50928">
    <property type="entry name" value="ABC_TM1"/>
    <property type="match status" value="1"/>
</dbReference>
<keyword evidence="8 9" id="KW-0472">Membrane</keyword>
<dbReference type="RefSeq" id="WP_096593578.1">
    <property type="nucleotide sequence ID" value="NZ_MWRM01000007.1"/>
</dbReference>
<dbReference type="GO" id="GO:0005886">
    <property type="term" value="C:plasma membrane"/>
    <property type="evidence" value="ECO:0007669"/>
    <property type="project" value="UniProtKB-SubCell"/>
</dbReference>
<comment type="subcellular location">
    <subcellularLocation>
        <location evidence="1 9">Cell membrane</location>
        <topology evidence="1 9">Multi-pass membrane protein</topology>
    </subcellularLocation>
</comment>
<keyword evidence="7" id="KW-0921">Nickel transport</keyword>
<dbReference type="GO" id="GO:0042918">
    <property type="term" value="P:alkanesulfonate transmembrane transport"/>
    <property type="evidence" value="ECO:0007669"/>
    <property type="project" value="UniProtKB-ARBA"/>
</dbReference>
<keyword evidence="4" id="KW-0533">Nickel</keyword>
<evidence type="ECO:0000313" key="12">
    <source>
        <dbReference type="Proteomes" id="UP000218335"/>
    </source>
</evidence>
<evidence type="ECO:0000256" key="8">
    <source>
        <dbReference type="ARBA" id="ARBA00023136"/>
    </source>
</evidence>
<comment type="similarity">
    <text evidence="9">Belongs to the binding-protein-dependent transport system permease family.</text>
</comment>
<keyword evidence="3" id="KW-1003">Cell membrane</keyword>
<evidence type="ECO:0000259" key="10">
    <source>
        <dbReference type="PROSITE" id="PS50928"/>
    </source>
</evidence>
<evidence type="ECO:0000256" key="3">
    <source>
        <dbReference type="ARBA" id="ARBA00022475"/>
    </source>
</evidence>
<gene>
    <name evidence="11" type="ORF">B5C08_06535</name>
</gene>
<feature type="transmembrane region" description="Helical" evidence="9">
    <location>
        <begin position="185"/>
        <end position="210"/>
    </location>
</feature>
<proteinExistence type="inferred from homology"/>
<accession>A0A2A4GY38</accession>
<keyword evidence="5 9" id="KW-0812">Transmembrane</keyword>
<dbReference type="Gene3D" id="1.10.3720.10">
    <property type="entry name" value="MetI-like"/>
    <property type="match status" value="1"/>
</dbReference>
<dbReference type="PANTHER" id="PTHR30151:SF0">
    <property type="entry name" value="ABC TRANSPORTER PERMEASE PROTEIN MJ0413-RELATED"/>
    <property type="match status" value="1"/>
</dbReference>
<dbReference type="InterPro" id="IPR000515">
    <property type="entry name" value="MetI-like"/>
</dbReference>
<name>A0A2A4GY38_9STAP</name>
<evidence type="ECO:0000256" key="7">
    <source>
        <dbReference type="ARBA" id="ARBA00023112"/>
    </source>
</evidence>
<sequence>MTAKLFKKYLLPFYTFALFLLLWQCVIWIGGYQPVLLPGPVHVAQSIVHFIITGEIFVHLGISLYRFIVGFLIAVVLAIPLGILLGRNRILYQAIEPLLQTIRPISPIAWSPFIVLWFGIGSLPAIFIIFIAAFFPIVFNTIKGVRTIDNHYLKIADNLNLRGWALYRDIIFPGAFKHIMSGIHVAVGTSWIFLVSGEMIGAQSGLGFLIVDSRNMLNLEDVLSAIFFIGIFGFMIDRIISYLESLILKRFGES</sequence>
<dbReference type="PANTHER" id="PTHR30151">
    <property type="entry name" value="ALKANE SULFONATE ABC TRANSPORTER-RELATED, MEMBRANE SUBUNIT"/>
    <property type="match status" value="1"/>
</dbReference>
<dbReference type="GO" id="GO:0015675">
    <property type="term" value="P:nickel cation transport"/>
    <property type="evidence" value="ECO:0007669"/>
    <property type="project" value="UniProtKB-KW"/>
</dbReference>
<feature type="transmembrane region" description="Helical" evidence="9">
    <location>
        <begin position="222"/>
        <end position="240"/>
    </location>
</feature>
<dbReference type="Proteomes" id="UP000218335">
    <property type="component" value="Unassembled WGS sequence"/>
</dbReference>
<evidence type="ECO:0000313" key="11">
    <source>
        <dbReference type="EMBL" id="PCF55302.1"/>
    </source>
</evidence>
<dbReference type="CDD" id="cd06261">
    <property type="entry name" value="TM_PBP2"/>
    <property type="match status" value="1"/>
</dbReference>
<evidence type="ECO:0000256" key="1">
    <source>
        <dbReference type="ARBA" id="ARBA00004651"/>
    </source>
</evidence>
<feature type="transmembrane region" description="Helical" evidence="9">
    <location>
        <begin position="114"/>
        <end position="139"/>
    </location>
</feature>
<keyword evidence="2 9" id="KW-0813">Transport</keyword>
<evidence type="ECO:0000256" key="2">
    <source>
        <dbReference type="ARBA" id="ARBA00022448"/>
    </source>
</evidence>
<dbReference type="InterPro" id="IPR035906">
    <property type="entry name" value="MetI-like_sf"/>
</dbReference>